<dbReference type="EC" id="3.6.1.27" evidence="1"/>
<evidence type="ECO:0000256" key="3">
    <source>
        <dbReference type="ARBA" id="ARBA00047594"/>
    </source>
</evidence>
<feature type="domain" description="Phosphatidic acid phosphatase type 2/haloperoxidase" evidence="5">
    <location>
        <begin position="149"/>
        <end position="265"/>
    </location>
</feature>
<dbReference type="RefSeq" id="WP_280573437.1">
    <property type="nucleotide sequence ID" value="NZ_JARXRM010000025.1"/>
</dbReference>
<evidence type="ECO:0000259" key="5">
    <source>
        <dbReference type="SMART" id="SM00014"/>
    </source>
</evidence>
<reference evidence="6 7" key="1">
    <citation type="submission" date="2023-04" db="EMBL/GenBank/DDBJ databases">
        <title>Luteimonas endophyticus RD2P54.</title>
        <authorList>
            <person name="Sun J.-Q."/>
        </authorList>
    </citation>
    <scope>NUCLEOTIDE SEQUENCE [LARGE SCALE GENOMIC DNA]</scope>
    <source>
        <strain evidence="6 7">RD2P54</strain>
    </source>
</reference>
<evidence type="ECO:0000256" key="1">
    <source>
        <dbReference type="ARBA" id="ARBA00012374"/>
    </source>
</evidence>
<dbReference type="Pfam" id="PF01569">
    <property type="entry name" value="PAP2"/>
    <property type="match status" value="1"/>
</dbReference>
<accession>A0ABT6J6P7</accession>
<keyword evidence="4" id="KW-0472">Membrane</keyword>
<feature type="transmembrane region" description="Helical" evidence="4">
    <location>
        <begin position="224"/>
        <end position="244"/>
    </location>
</feature>
<dbReference type="EMBL" id="JARXRM010000025">
    <property type="protein sequence ID" value="MDH5822510.1"/>
    <property type="molecule type" value="Genomic_DNA"/>
</dbReference>
<dbReference type="SMART" id="SM00014">
    <property type="entry name" value="acidPPc"/>
    <property type="match status" value="1"/>
</dbReference>
<keyword evidence="4" id="KW-0812">Transmembrane</keyword>
<keyword evidence="4" id="KW-1133">Transmembrane helix</keyword>
<comment type="catalytic activity">
    <reaction evidence="3">
        <text>di-trans,octa-cis-undecaprenyl diphosphate + H2O = di-trans,octa-cis-undecaprenyl phosphate + phosphate + H(+)</text>
        <dbReference type="Rhea" id="RHEA:28094"/>
        <dbReference type="ChEBI" id="CHEBI:15377"/>
        <dbReference type="ChEBI" id="CHEBI:15378"/>
        <dbReference type="ChEBI" id="CHEBI:43474"/>
        <dbReference type="ChEBI" id="CHEBI:58405"/>
        <dbReference type="ChEBI" id="CHEBI:60392"/>
        <dbReference type="EC" id="3.6.1.27"/>
    </reaction>
</comment>
<gene>
    <name evidence="6" type="ORF">QFW77_05835</name>
</gene>
<name>A0ABT6J6P7_9GAMM</name>
<dbReference type="InterPro" id="IPR036938">
    <property type="entry name" value="PAP2/HPO_sf"/>
</dbReference>
<dbReference type="Proteomes" id="UP001156940">
    <property type="component" value="Unassembled WGS sequence"/>
</dbReference>
<evidence type="ECO:0000313" key="7">
    <source>
        <dbReference type="Proteomes" id="UP001156940"/>
    </source>
</evidence>
<feature type="transmembrane region" description="Helical" evidence="4">
    <location>
        <begin position="46"/>
        <end position="68"/>
    </location>
</feature>
<keyword evidence="7" id="KW-1185">Reference proteome</keyword>
<dbReference type="InterPro" id="IPR000326">
    <property type="entry name" value="PAP2/HPO"/>
</dbReference>
<evidence type="ECO:0000256" key="2">
    <source>
        <dbReference type="ARBA" id="ARBA00032707"/>
    </source>
</evidence>
<comment type="caution">
    <text evidence="6">The sequence shown here is derived from an EMBL/GenBank/DDBJ whole genome shotgun (WGS) entry which is preliminary data.</text>
</comment>
<feature type="transmembrane region" description="Helical" evidence="4">
    <location>
        <begin position="116"/>
        <end position="137"/>
    </location>
</feature>
<feature type="transmembrane region" description="Helical" evidence="4">
    <location>
        <begin position="196"/>
        <end position="217"/>
    </location>
</feature>
<feature type="transmembrane region" description="Helical" evidence="4">
    <location>
        <begin position="146"/>
        <end position="164"/>
    </location>
</feature>
<dbReference type="SUPFAM" id="SSF48317">
    <property type="entry name" value="Acid phosphatase/Vanadium-dependent haloperoxidase"/>
    <property type="match status" value="1"/>
</dbReference>
<dbReference type="PANTHER" id="PTHR14969">
    <property type="entry name" value="SPHINGOSINE-1-PHOSPHATE PHOSPHOHYDROLASE"/>
    <property type="match status" value="1"/>
</dbReference>
<feature type="transmembrane region" description="Helical" evidence="4">
    <location>
        <begin position="250"/>
        <end position="268"/>
    </location>
</feature>
<dbReference type="PANTHER" id="PTHR14969:SF13">
    <property type="entry name" value="AT30094P"/>
    <property type="match status" value="1"/>
</dbReference>
<organism evidence="6 7">
    <name type="scientific">Luteimonas endophytica</name>
    <dbReference type="NCBI Taxonomy" id="3042023"/>
    <lineage>
        <taxon>Bacteria</taxon>
        <taxon>Pseudomonadati</taxon>
        <taxon>Pseudomonadota</taxon>
        <taxon>Gammaproteobacteria</taxon>
        <taxon>Lysobacterales</taxon>
        <taxon>Lysobacteraceae</taxon>
        <taxon>Luteimonas</taxon>
    </lineage>
</organism>
<evidence type="ECO:0000256" key="4">
    <source>
        <dbReference type="SAM" id="Phobius"/>
    </source>
</evidence>
<sequence length="287" mass="31353">MARVRTETRVIGYGRDLRAGGHWKWSTSGPLRLAIERVASSSIKPLRWAAVIGVALAAGGALFGLWIATNALLVGEAVQGDSSPVAVGGFLGGVLRLDEQLFVLLNSLGSERWDGFWLFVTSKLSSIPVFGALMYLVHRHFGLKNMLVVLGLVVVMITATDQLANLFKDGFERPRPCREAHLQELIRYLAPRCGRYGYFSAHAANSMAFAVFLGLLLRRIHKHLLLLLLVWASIVGYSRIYVGVHYPADTLTGMAIGALIGFLIYKLSRRLGTIGSRMAARPGSPLP</sequence>
<proteinExistence type="predicted"/>
<protein>
    <recommendedName>
        <fullName evidence="1">undecaprenyl-diphosphate phosphatase</fullName>
        <ecNumber evidence="1">3.6.1.27</ecNumber>
    </recommendedName>
    <alternativeName>
        <fullName evidence="2">Undecaprenyl pyrophosphate phosphatase</fullName>
    </alternativeName>
</protein>
<evidence type="ECO:0000313" key="6">
    <source>
        <dbReference type="EMBL" id="MDH5822510.1"/>
    </source>
</evidence>
<dbReference type="Gene3D" id="1.20.144.10">
    <property type="entry name" value="Phosphatidic acid phosphatase type 2/haloperoxidase"/>
    <property type="match status" value="1"/>
</dbReference>